<dbReference type="Proteomes" id="UP000298061">
    <property type="component" value="Unassembled WGS sequence"/>
</dbReference>
<dbReference type="GO" id="GO:0005635">
    <property type="term" value="C:nuclear envelope"/>
    <property type="evidence" value="ECO:0007669"/>
    <property type="project" value="TreeGrafter"/>
</dbReference>
<gene>
    <name evidence="10" type="ORF">EWM64_g9895</name>
</gene>
<dbReference type="Pfam" id="PF05557">
    <property type="entry name" value="MAD"/>
    <property type="match status" value="1"/>
</dbReference>
<dbReference type="InterPro" id="IPR008672">
    <property type="entry name" value="Mad1"/>
</dbReference>
<keyword evidence="5" id="KW-0498">Mitosis</keyword>
<dbReference type="PANTHER" id="PTHR23168:SF0">
    <property type="entry name" value="MITOTIC SPINDLE ASSEMBLY CHECKPOINT PROTEIN MAD1"/>
    <property type="match status" value="1"/>
</dbReference>
<keyword evidence="7" id="KW-0131">Cell cycle</keyword>
<evidence type="ECO:0000256" key="4">
    <source>
        <dbReference type="ARBA" id="ARBA00022618"/>
    </source>
</evidence>
<comment type="similarity">
    <text evidence="2">Belongs to the MAD1 family.</text>
</comment>
<dbReference type="AlphaFoldDB" id="A0A4Y9ZJ96"/>
<dbReference type="GO" id="GO:0051301">
    <property type="term" value="P:cell division"/>
    <property type="evidence" value="ECO:0007669"/>
    <property type="project" value="UniProtKB-KW"/>
</dbReference>
<keyword evidence="8" id="KW-0175">Coiled coil</keyword>
<evidence type="ECO:0000256" key="9">
    <source>
        <dbReference type="SAM" id="MobiDB-lite"/>
    </source>
</evidence>
<sequence>SKLRERDVTIERLEGDRRWLAEREKEEKEEKEQERAEREEEKRNTDAELHSLRNTLLTLREEHADLQDMHSALSRNSTQTIASQKSRVSMLERQATALQEELGDIRHIAEERNHTIEQLQEHVDELSSAQADVSRQSMEEENWSVLREELQRQAHYMRSLEGTNAKLTAEVRHLRERQTSVEVLKEEKRGLEQKVKGMEELREKVAKLEAELQAARQEREEWASKAPATPSKTPVSVTQSLSELRLAHARLLEEHGVNLALLRRREAELAEANDQATQATETIERLQQNERRLQEKAARLEQTASLAEREVRFLKALNDSYASEQAANGKVDMDEAKETHVKELEGLVLEYKDTNHALQAELETLSLRPSLSSQGPRYQELKDALEQERQAKEEAEKGKPTDSEEASTTLVDKIEELEQELFELKGEIGAGRHVPPGVRILSLKENPASQWANLRQEVMDRLKGENEALIRRLKELEASGAGAAVKTEEKAHEELVPRESWEVVQKEKKELEEVVKQKEKRLLRLQQVFTAKSAEFREAIASIMGVKLAFYPNGQVRVTSQYDLNASFVFQPAPKSAQAEGGARMQLIAQGEGGPQDLPQLMRNWVEQEQCIPCFLASVTLECYDKWKRDREMGLVE</sequence>
<dbReference type="Gene3D" id="3.30.457.60">
    <property type="match status" value="1"/>
</dbReference>
<keyword evidence="4" id="KW-0132">Cell division</keyword>
<evidence type="ECO:0000313" key="11">
    <source>
        <dbReference type="Proteomes" id="UP000298061"/>
    </source>
</evidence>
<feature type="non-terminal residue" evidence="10">
    <location>
        <position position="1"/>
    </location>
</feature>
<keyword evidence="11" id="KW-1185">Reference proteome</keyword>
<feature type="region of interest" description="Disordered" evidence="9">
    <location>
        <begin position="386"/>
        <end position="408"/>
    </location>
</feature>
<evidence type="ECO:0000256" key="6">
    <source>
        <dbReference type="ARBA" id="ARBA00023242"/>
    </source>
</evidence>
<feature type="coiled-coil region" evidence="8">
    <location>
        <begin position="259"/>
        <end position="317"/>
    </location>
</feature>
<name>A0A4Y9ZJ96_9AGAM</name>
<dbReference type="GO" id="GO:0051315">
    <property type="term" value="P:attachment of mitotic spindle microtubules to kinetochore"/>
    <property type="evidence" value="ECO:0007669"/>
    <property type="project" value="TreeGrafter"/>
</dbReference>
<dbReference type="Gene3D" id="6.10.250.90">
    <property type="match status" value="1"/>
</dbReference>
<dbReference type="STRING" id="135208.A0A4Y9ZJ96"/>
<evidence type="ECO:0000256" key="3">
    <source>
        <dbReference type="ARBA" id="ARBA00022019"/>
    </source>
</evidence>
<evidence type="ECO:0000256" key="1">
    <source>
        <dbReference type="ARBA" id="ARBA00004123"/>
    </source>
</evidence>
<dbReference type="GO" id="GO:0007094">
    <property type="term" value="P:mitotic spindle assembly checkpoint signaling"/>
    <property type="evidence" value="ECO:0007669"/>
    <property type="project" value="InterPro"/>
</dbReference>
<dbReference type="Gene3D" id="1.20.5.170">
    <property type="match status" value="1"/>
</dbReference>
<dbReference type="EMBL" id="SFCI01002290">
    <property type="protein sequence ID" value="TFY74117.1"/>
    <property type="molecule type" value="Genomic_DNA"/>
</dbReference>
<feature type="region of interest" description="Disordered" evidence="9">
    <location>
        <begin position="21"/>
        <end position="49"/>
    </location>
</feature>
<proteinExistence type="inferred from homology"/>
<dbReference type="SUPFAM" id="SSF75704">
    <property type="entry name" value="Mitotic arrest deficient-like 1, Mad1"/>
    <property type="match status" value="1"/>
</dbReference>
<feature type="coiled-coil region" evidence="8">
    <location>
        <begin position="459"/>
        <end position="528"/>
    </location>
</feature>
<evidence type="ECO:0000256" key="8">
    <source>
        <dbReference type="SAM" id="Coils"/>
    </source>
</evidence>
<reference evidence="10 11" key="1">
    <citation type="submission" date="2019-02" db="EMBL/GenBank/DDBJ databases">
        <title>Genome sequencing of the rare red list fungi Hericium alpestre (H. flagellum).</title>
        <authorList>
            <person name="Buettner E."/>
            <person name="Kellner H."/>
        </authorList>
    </citation>
    <scope>NUCLEOTIDE SEQUENCE [LARGE SCALE GENOMIC DNA]</scope>
    <source>
        <strain evidence="10 11">DSM 108284</strain>
    </source>
</reference>
<protein>
    <recommendedName>
        <fullName evidence="3">Spindle assembly checkpoint component MAD1</fullName>
    </recommendedName>
</protein>
<dbReference type="OrthoDB" id="331602at2759"/>
<dbReference type="GO" id="GO:0000776">
    <property type="term" value="C:kinetochore"/>
    <property type="evidence" value="ECO:0007669"/>
    <property type="project" value="TreeGrafter"/>
</dbReference>
<dbReference type="GO" id="GO:0072686">
    <property type="term" value="C:mitotic spindle"/>
    <property type="evidence" value="ECO:0007669"/>
    <property type="project" value="TreeGrafter"/>
</dbReference>
<comment type="subcellular location">
    <subcellularLocation>
        <location evidence="1">Nucleus</location>
    </subcellularLocation>
</comment>
<accession>A0A4Y9ZJ96</accession>
<feature type="compositionally biased region" description="Basic and acidic residues" evidence="9">
    <location>
        <begin position="386"/>
        <end position="402"/>
    </location>
</feature>
<keyword evidence="6" id="KW-0539">Nucleus</keyword>
<evidence type="ECO:0000256" key="7">
    <source>
        <dbReference type="ARBA" id="ARBA00023306"/>
    </source>
</evidence>
<evidence type="ECO:0000256" key="5">
    <source>
        <dbReference type="ARBA" id="ARBA00022776"/>
    </source>
</evidence>
<dbReference type="PANTHER" id="PTHR23168">
    <property type="entry name" value="MITOTIC SPINDLE ASSEMBLY CHECKPOINT PROTEIN MAD1 MITOTIC ARREST DEFICIENT-LIKE PROTEIN 1"/>
    <property type="match status" value="1"/>
</dbReference>
<evidence type="ECO:0000256" key="2">
    <source>
        <dbReference type="ARBA" id="ARBA00008029"/>
    </source>
</evidence>
<comment type="caution">
    <text evidence="10">The sequence shown here is derived from an EMBL/GenBank/DDBJ whole genome shotgun (WGS) entry which is preliminary data.</text>
</comment>
<organism evidence="10 11">
    <name type="scientific">Hericium alpestre</name>
    <dbReference type="NCBI Taxonomy" id="135208"/>
    <lineage>
        <taxon>Eukaryota</taxon>
        <taxon>Fungi</taxon>
        <taxon>Dikarya</taxon>
        <taxon>Basidiomycota</taxon>
        <taxon>Agaricomycotina</taxon>
        <taxon>Agaricomycetes</taxon>
        <taxon>Russulales</taxon>
        <taxon>Hericiaceae</taxon>
        <taxon>Hericium</taxon>
    </lineage>
</organism>
<evidence type="ECO:0000313" key="10">
    <source>
        <dbReference type="EMBL" id="TFY74117.1"/>
    </source>
</evidence>